<feature type="region of interest" description="Disordered" evidence="13">
    <location>
        <begin position="379"/>
        <end position="405"/>
    </location>
</feature>
<gene>
    <name evidence="15" type="ORF">HK100_001075</name>
</gene>
<dbReference type="PROSITE" id="PS51479">
    <property type="entry name" value="ZF_RTR1"/>
    <property type="match status" value="1"/>
</dbReference>
<comment type="catalytic activity">
    <reaction evidence="10 12">
        <text>O-phospho-L-threonyl-[protein] + H2O = L-threonyl-[protein] + phosphate</text>
        <dbReference type="Rhea" id="RHEA:47004"/>
        <dbReference type="Rhea" id="RHEA-COMP:11060"/>
        <dbReference type="Rhea" id="RHEA-COMP:11605"/>
        <dbReference type="ChEBI" id="CHEBI:15377"/>
        <dbReference type="ChEBI" id="CHEBI:30013"/>
        <dbReference type="ChEBI" id="CHEBI:43474"/>
        <dbReference type="ChEBI" id="CHEBI:61977"/>
        <dbReference type="EC" id="3.1.3.16"/>
    </reaction>
</comment>
<dbReference type="GO" id="GO:0008270">
    <property type="term" value="F:zinc ion binding"/>
    <property type="evidence" value="ECO:0007669"/>
    <property type="project" value="UniProtKB-KW"/>
</dbReference>
<evidence type="ECO:0000256" key="11">
    <source>
        <dbReference type="PROSITE-ProRule" id="PRU00812"/>
    </source>
</evidence>
<dbReference type="InterPro" id="IPR039693">
    <property type="entry name" value="Rtr1/RPAP2"/>
</dbReference>
<dbReference type="Pfam" id="PF04181">
    <property type="entry name" value="RPAP2_Rtr1"/>
    <property type="match status" value="1"/>
</dbReference>
<sequence>MDITNSNKAKGKAKVRFVDTANKQQDSRVTHKKPNAKPQPTQRQIAVKTSLYKKKDWDDKVFAIMEEHLFEGCIEAQNFRRIIVRYLEPKHYEAVMQERAANRICAYAICANPLMEIKGTYRISSTQKKVFDISPMKNFCSKECMAASNFLAEQIPLDPAYLRPSSNLSDHELDETNTIELIDAAGLVAIRNKSFTTTSYNESAQSVYIKSLLAQTPKPPPLPKSVATNTIFNPDALVIKESSNASPEDSTKMESMLQSLSLSGAETAEMLEGFRVFPATSRKKKNVVATTDILFEYTERRNNAKSKKYIPKPSITHEFAGPKITNSDLTSIDIDIPVTLEIPSAEIFAAAAREAAEINPRVSLNTELNVARKAVTSPEVPTTRIKTPKPTNFEESDLEDSPSWPLPSTKSIAKAAAAVSTLSLFGRIWNSLMTIVTSETVKYVKHGPETIDMDTFMNQLLEGGIADLDALLTRGRIFSEKIIKCATGLCRRHSIKTPLQKDLVEFLGTLYIRESGVMLHPLEEKILSIVFIKVVADAMVLSSRMESPGFLRDEVCSKLVVEQVVMLETGGAMSAAEIGALARGVFV</sequence>
<evidence type="ECO:0000256" key="9">
    <source>
        <dbReference type="ARBA" id="ARBA00047761"/>
    </source>
</evidence>
<dbReference type="GO" id="GO:0008420">
    <property type="term" value="F:RNA polymerase II CTD heptapeptide repeat phosphatase activity"/>
    <property type="evidence" value="ECO:0007669"/>
    <property type="project" value="UniProtKB-UniRule"/>
</dbReference>
<dbReference type="GO" id="GO:0005634">
    <property type="term" value="C:nucleus"/>
    <property type="evidence" value="ECO:0007669"/>
    <property type="project" value="UniProtKB-SubCell"/>
</dbReference>
<keyword evidence="3 12" id="KW-0479">Metal-binding</keyword>
<protein>
    <recommendedName>
        <fullName evidence="12">RNA polymerase II subunit B1 CTD phosphatase RPAP2 homolog</fullName>
        <ecNumber evidence="12">3.1.3.16</ecNumber>
    </recommendedName>
</protein>
<accession>A0AAD5T9D0</accession>
<evidence type="ECO:0000256" key="7">
    <source>
        <dbReference type="ARBA" id="ARBA00022912"/>
    </source>
</evidence>
<feature type="region of interest" description="Disordered" evidence="13">
    <location>
        <begin position="1"/>
        <end position="40"/>
    </location>
</feature>
<evidence type="ECO:0000256" key="4">
    <source>
        <dbReference type="ARBA" id="ARBA00022771"/>
    </source>
</evidence>
<reference evidence="15" key="1">
    <citation type="submission" date="2020-05" db="EMBL/GenBank/DDBJ databases">
        <title>Phylogenomic resolution of chytrid fungi.</title>
        <authorList>
            <person name="Stajich J.E."/>
            <person name="Amses K."/>
            <person name="Simmons R."/>
            <person name="Seto K."/>
            <person name="Myers J."/>
            <person name="Bonds A."/>
            <person name="Quandt C.A."/>
            <person name="Barry K."/>
            <person name="Liu P."/>
            <person name="Grigoriev I."/>
            <person name="Longcore J.E."/>
            <person name="James T.Y."/>
        </authorList>
    </citation>
    <scope>NUCLEOTIDE SEQUENCE</scope>
    <source>
        <strain evidence="15">JEL0513</strain>
    </source>
</reference>
<comment type="subcellular location">
    <subcellularLocation>
        <location evidence="1 12">Nucleus</location>
    </subcellularLocation>
</comment>
<name>A0AAD5T9D0_9FUNG</name>
<dbReference type="EMBL" id="JADGJH010000123">
    <property type="protein sequence ID" value="KAJ3137008.1"/>
    <property type="molecule type" value="Genomic_DNA"/>
</dbReference>
<comment type="caution">
    <text evidence="15">The sequence shown here is derived from an EMBL/GenBank/DDBJ whole genome shotgun (WGS) entry which is preliminary data.</text>
</comment>
<comment type="function">
    <text evidence="12">Putative RNA polymerase II subunit B1 C-terminal domain (CTD) phosphatase involved in RNA polymerase II transcription regulation.</text>
</comment>
<dbReference type="Gene3D" id="1.25.40.820">
    <property type="match status" value="1"/>
</dbReference>
<evidence type="ECO:0000256" key="1">
    <source>
        <dbReference type="ARBA" id="ARBA00004123"/>
    </source>
</evidence>
<keyword evidence="4 12" id="KW-0863">Zinc-finger</keyword>
<keyword evidence="8 12" id="KW-0539">Nucleus</keyword>
<evidence type="ECO:0000256" key="8">
    <source>
        <dbReference type="ARBA" id="ARBA00023242"/>
    </source>
</evidence>
<organism evidence="15 16">
    <name type="scientific">Physocladia obscura</name>
    <dbReference type="NCBI Taxonomy" id="109957"/>
    <lineage>
        <taxon>Eukaryota</taxon>
        <taxon>Fungi</taxon>
        <taxon>Fungi incertae sedis</taxon>
        <taxon>Chytridiomycota</taxon>
        <taxon>Chytridiomycota incertae sedis</taxon>
        <taxon>Chytridiomycetes</taxon>
        <taxon>Chytridiales</taxon>
        <taxon>Chytriomycetaceae</taxon>
        <taxon>Physocladia</taxon>
    </lineage>
</organism>
<evidence type="ECO:0000313" key="15">
    <source>
        <dbReference type="EMBL" id="KAJ3137008.1"/>
    </source>
</evidence>
<keyword evidence="7 12" id="KW-0904">Protein phosphatase</keyword>
<evidence type="ECO:0000256" key="10">
    <source>
        <dbReference type="ARBA" id="ARBA00048336"/>
    </source>
</evidence>
<keyword evidence="16" id="KW-1185">Reference proteome</keyword>
<keyword evidence="6 12" id="KW-0862">Zinc</keyword>
<dbReference type="InterPro" id="IPR038534">
    <property type="entry name" value="Rtr1/RPAP2_sf"/>
</dbReference>
<evidence type="ECO:0000256" key="2">
    <source>
        <dbReference type="ARBA" id="ARBA00005676"/>
    </source>
</evidence>
<keyword evidence="5 12" id="KW-0378">Hydrolase</keyword>
<dbReference type="Proteomes" id="UP001211907">
    <property type="component" value="Unassembled WGS sequence"/>
</dbReference>
<dbReference type="AlphaFoldDB" id="A0AAD5T9D0"/>
<dbReference type="PANTHER" id="PTHR14732">
    <property type="entry name" value="RNA POLYMERASE II SUBUNIT B1 CTD PHOSPHATASE RPAP2-RELATED"/>
    <property type="match status" value="1"/>
</dbReference>
<dbReference type="InterPro" id="IPR007308">
    <property type="entry name" value="Rtr1/RPAP2_dom"/>
</dbReference>
<comment type="catalytic activity">
    <reaction evidence="9 12">
        <text>O-phospho-L-seryl-[protein] + H2O = L-seryl-[protein] + phosphate</text>
        <dbReference type="Rhea" id="RHEA:20629"/>
        <dbReference type="Rhea" id="RHEA-COMP:9863"/>
        <dbReference type="Rhea" id="RHEA-COMP:11604"/>
        <dbReference type="ChEBI" id="CHEBI:15377"/>
        <dbReference type="ChEBI" id="CHEBI:29999"/>
        <dbReference type="ChEBI" id="CHEBI:43474"/>
        <dbReference type="ChEBI" id="CHEBI:83421"/>
        <dbReference type="EC" id="3.1.3.16"/>
    </reaction>
</comment>
<dbReference type="GO" id="GO:0005737">
    <property type="term" value="C:cytoplasm"/>
    <property type="evidence" value="ECO:0007669"/>
    <property type="project" value="TreeGrafter"/>
</dbReference>
<evidence type="ECO:0000256" key="6">
    <source>
        <dbReference type="ARBA" id="ARBA00022833"/>
    </source>
</evidence>
<evidence type="ECO:0000313" key="16">
    <source>
        <dbReference type="Proteomes" id="UP001211907"/>
    </source>
</evidence>
<proteinExistence type="inferred from homology"/>
<feature type="domain" description="RTR1-type" evidence="14">
    <location>
        <begin position="82"/>
        <end position="164"/>
    </location>
</feature>
<evidence type="ECO:0000256" key="3">
    <source>
        <dbReference type="ARBA" id="ARBA00022723"/>
    </source>
</evidence>
<dbReference type="EC" id="3.1.3.16" evidence="12"/>
<evidence type="ECO:0000259" key="14">
    <source>
        <dbReference type="PROSITE" id="PS51479"/>
    </source>
</evidence>
<evidence type="ECO:0000256" key="5">
    <source>
        <dbReference type="ARBA" id="ARBA00022801"/>
    </source>
</evidence>
<dbReference type="PANTHER" id="PTHR14732:SF0">
    <property type="entry name" value="RNA POLYMERASE II SUBUNIT B1 CTD PHOSPHATASE RPAP2-RELATED"/>
    <property type="match status" value="1"/>
</dbReference>
<dbReference type="GO" id="GO:0043175">
    <property type="term" value="F:RNA polymerase core enzyme binding"/>
    <property type="evidence" value="ECO:0007669"/>
    <property type="project" value="UniProtKB-UniRule"/>
</dbReference>
<evidence type="ECO:0000256" key="13">
    <source>
        <dbReference type="SAM" id="MobiDB-lite"/>
    </source>
</evidence>
<comment type="similarity">
    <text evidence="2 11 12">Belongs to the RPAP2 family.</text>
</comment>
<evidence type="ECO:0000256" key="12">
    <source>
        <dbReference type="RuleBase" id="RU367080"/>
    </source>
</evidence>